<gene>
    <name evidence="2" type="ORF">JFN88_15420</name>
</gene>
<protein>
    <submittedName>
        <fullName evidence="2">GNAT family N-acetyltransferase</fullName>
    </submittedName>
</protein>
<dbReference type="Pfam" id="PF13302">
    <property type="entry name" value="Acetyltransf_3"/>
    <property type="match status" value="1"/>
</dbReference>
<evidence type="ECO:0000313" key="3">
    <source>
        <dbReference type="Proteomes" id="UP000640274"/>
    </source>
</evidence>
<evidence type="ECO:0000313" key="2">
    <source>
        <dbReference type="EMBL" id="MBJ6362620.1"/>
    </source>
</evidence>
<accession>A0A934MLV4</accession>
<dbReference type="GO" id="GO:0016747">
    <property type="term" value="F:acyltransferase activity, transferring groups other than amino-acyl groups"/>
    <property type="evidence" value="ECO:0007669"/>
    <property type="project" value="InterPro"/>
</dbReference>
<dbReference type="EMBL" id="JAELUP010000080">
    <property type="protein sequence ID" value="MBJ6362620.1"/>
    <property type="molecule type" value="Genomic_DNA"/>
</dbReference>
<dbReference type="PANTHER" id="PTHR43610">
    <property type="entry name" value="BLL6696 PROTEIN"/>
    <property type="match status" value="1"/>
</dbReference>
<dbReference type="Gene3D" id="3.40.630.30">
    <property type="match status" value="1"/>
</dbReference>
<evidence type="ECO:0000259" key="1">
    <source>
        <dbReference type="PROSITE" id="PS51186"/>
    </source>
</evidence>
<reference evidence="2" key="1">
    <citation type="submission" date="2020-12" db="EMBL/GenBank/DDBJ databases">
        <authorList>
            <person name="Huq M.A."/>
        </authorList>
    </citation>
    <scope>NUCLEOTIDE SEQUENCE</scope>
    <source>
        <strain evidence="2">MAHUQ-46</strain>
    </source>
</reference>
<comment type="caution">
    <text evidence="2">The sequence shown here is derived from an EMBL/GenBank/DDBJ whole genome shotgun (WGS) entry which is preliminary data.</text>
</comment>
<dbReference type="AlphaFoldDB" id="A0A934MLV4"/>
<dbReference type="InterPro" id="IPR000182">
    <property type="entry name" value="GNAT_dom"/>
</dbReference>
<proteinExistence type="predicted"/>
<name>A0A934MLV4_9BACL</name>
<dbReference type="Proteomes" id="UP000640274">
    <property type="component" value="Unassembled WGS sequence"/>
</dbReference>
<dbReference type="PROSITE" id="PS51186">
    <property type="entry name" value="GNAT"/>
    <property type="match status" value="1"/>
</dbReference>
<keyword evidence="3" id="KW-1185">Reference proteome</keyword>
<feature type="domain" description="N-acetyltransferase" evidence="1">
    <location>
        <begin position="14"/>
        <end position="180"/>
    </location>
</feature>
<dbReference type="PANTHER" id="PTHR43610:SF1">
    <property type="entry name" value="N-ACETYLTRANSFERASE DOMAIN-CONTAINING PROTEIN"/>
    <property type="match status" value="1"/>
</dbReference>
<dbReference type="RefSeq" id="WP_199020166.1">
    <property type="nucleotide sequence ID" value="NZ_JAELUP010000080.1"/>
</dbReference>
<organism evidence="2 3">
    <name type="scientific">Paenibacillus roseus</name>
    <dbReference type="NCBI Taxonomy" id="2798579"/>
    <lineage>
        <taxon>Bacteria</taxon>
        <taxon>Bacillati</taxon>
        <taxon>Bacillota</taxon>
        <taxon>Bacilli</taxon>
        <taxon>Bacillales</taxon>
        <taxon>Paenibacillaceae</taxon>
        <taxon>Paenibacillus</taxon>
    </lineage>
</organism>
<dbReference type="InterPro" id="IPR016181">
    <property type="entry name" value="Acyl_CoA_acyltransferase"/>
</dbReference>
<sequence length="204" mass="23232">MRINQTRILAGEYIDLVPLDASHATALIQVLGNQEIWEFTWRSITTREQAEQLIDTALVSEANGTAIPFTIMEKATGRIIGTTRVIHLDFTHHNAEIGCTWISPEFWRTRVNTEAKSLLLHFCFEELELLRVQFSVGAYNLRSQKAVERLGAVKEGLLRKHRVKSDGTIHDNIVYSIIDTEWPEVKANLHYLLNVKYDGGKATM</sequence>
<dbReference type="SUPFAM" id="SSF55729">
    <property type="entry name" value="Acyl-CoA N-acyltransferases (Nat)"/>
    <property type="match status" value="1"/>
</dbReference>